<evidence type="ECO:0000256" key="1">
    <source>
        <dbReference type="ARBA" id="ARBA00022737"/>
    </source>
</evidence>
<dbReference type="Gene3D" id="2.130.10.30">
    <property type="entry name" value="Regulator of chromosome condensation 1/beta-lactamase-inhibitor protein II"/>
    <property type="match status" value="1"/>
</dbReference>
<accession>A0AAW2YRI1</accession>
<protein>
    <submittedName>
        <fullName evidence="2">Uncharacterized protein</fullName>
    </submittedName>
</protein>
<dbReference type="Pfam" id="PF13540">
    <property type="entry name" value="RCC1_2"/>
    <property type="match status" value="1"/>
</dbReference>
<proteinExistence type="predicted"/>
<organism evidence="2 3">
    <name type="scientific">Acrasis kona</name>
    <dbReference type="NCBI Taxonomy" id="1008807"/>
    <lineage>
        <taxon>Eukaryota</taxon>
        <taxon>Discoba</taxon>
        <taxon>Heterolobosea</taxon>
        <taxon>Tetramitia</taxon>
        <taxon>Eutetramitia</taxon>
        <taxon>Acrasidae</taxon>
        <taxon>Acrasis</taxon>
    </lineage>
</organism>
<name>A0AAW2YRI1_9EUKA</name>
<reference evidence="2 3" key="1">
    <citation type="submission" date="2024-03" db="EMBL/GenBank/DDBJ databases">
        <title>The Acrasis kona genome and developmental transcriptomes reveal deep origins of eukaryotic multicellular pathways.</title>
        <authorList>
            <person name="Sheikh S."/>
            <person name="Fu C.-J."/>
            <person name="Brown M.W."/>
            <person name="Baldauf S.L."/>
        </authorList>
    </citation>
    <scope>NUCLEOTIDE SEQUENCE [LARGE SCALE GENOMIC DNA]</scope>
    <source>
        <strain evidence="2 3">ATCC MYA-3509</strain>
    </source>
</reference>
<dbReference type="Proteomes" id="UP001431209">
    <property type="component" value="Unassembled WGS sequence"/>
</dbReference>
<keyword evidence="3" id="KW-1185">Reference proteome</keyword>
<dbReference type="SUPFAM" id="SSF50985">
    <property type="entry name" value="RCC1/BLIP-II"/>
    <property type="match status" value="1"/>
</dbReference>
<dbReference type="AlphaFoldDB" id="A0AAW2YRI1"/>
<dbReference type="EMBL" id="JAOPGA020000623">
    <property type="protein sequence ID" value="KAL0480056.1"/>
    <property type="molecule type" value="Genomic_DNA"/>
</dbReference>
<dbReference type="PANTHER" id="PTHR45622">
    <property type="entry name" value="UBIQUITIN-PROTEIN LIGASE E3A-RELATED"/>
    <property type="match status" value="1"/>
</dbReference>
<dbReference type="InterPro" id="IPR051709">
    <property type="entry name" value="Ub-ligase/GTPase-reg"/>
</dbReference>
<sequence length="553" mass="62443">MSVGGLKFRSLHHTGSTRNECVWRFFYDQTYTSHFVEFNENKTNLTAHFGIWDEANVQTNPELGVDLTTKPINFENNPSAIESIKPTRIFIEGSLKKPKYAIINDNIRVKYECRDTKKRDPAPSLCYVTDKVASAPHHPIAIVASASLAIMKKLNVQIDGVINMNSLATLGVGPQFFHPFDVHNQNLPEIKQAIIACHQPLILSTSGIVYTGLKTIHFEEPISSIFSTCSYPLKQNYWQREERMKQQTVFVTRSGKAYIQKQINVMNNGLFYTGNYRNPDIHKIEVASDEVISKVSFGDYHALLLSHDKCKRSIIRAKVSSHAMSSFGINSSSSDVFTILDLEFPEGVELKDVSCGKRFSFFLSTKGALYCCGDNSKGQCATPGVQIIKKPTKVFDNVKAVQCKGNTTLVLCDNNKVYVCGFAYGVCNCSFRQLEIPEYFKISTICLCDGYFMFTTFLNEIIVLNDKGINKTLSGQTFVRAHHLSPNQTLLVRHPCLDKLTSQYGRYPQNQLRLSCDGYSSVAYFSQYDEPVNNFFSILWSERQSFTDLNIII</sequence>
<dbReference type="PANTHER" id="PTHR45622:SF58">
    <property type="entry name" value="REGULATOR OF CHROMOSOME CONDENSATION DOMAIN-CONTAINING PROTEIN"/>
    <property type="match status" value="1"/>
</dbReference>
<evidence type="ECO:0000313" key="2">
    <source>
        <dbReference type="EMBL" id="KAL0480056.1"/>
    </source>
</evidence>
<evidence type="ECO:0000313" key="3">
    <source>
        <dbReference type="Proteomes" id="UP001431209"/>
    </source>
</evidence>
<keyword evidence="1" id="KW-0677">Repeat</keyword>
<gene>
    <name evidence="2" type="ORF">AKO1_010917</name>
</gene>
<comment type="caution">
    <text evidence="2">The sequence shown here is derived from an EMBL/GenBank/DDBJ whole genome shotgun (WGS) entry which is preliminary data.</text>
</comment>
<dbReference type="InterPro" id="IPR009091">
    <property type="entry name" value="RCC1/BLIP-II"/>
</dbReference>